<keyword evidence="2" id="KW-1185">Reference proteome</keyword>
<accession>A0A565BI85</accession>
<proteinExistence type="predicted"/>
<gene>
    <name evidence="1" type="ORF">ANE_LOCUS11794</name>
</gene>
<dbReference type="EMBL" id="CABITT030000004">
    <property type="protein sequence ID" value="VVB01350.1"/>
    <property type="molecule type" value="Genomic_DNA"/>
</dbReference>
<reference evidence="1" key="1">
    <citation type="submission" date="2019-07" db="EMBL/GenBank/DDBJ databases">
        <authorList>
            <person name="Dittberner H."/>
        </authorList>
    </citation>
    <scope>NUCLEOTIDE SEQUENCE [LARGE SCALE GENOMIC DNA]</scope>
</reference>
<evidence type="ECO:0000313" key="1">
    <source>
        <dbReference type="EMBL" id="VVB01350.1"/>
    </source>
</evidence>
<evidence type="ECO:0000313" key="2">
    <source>
        <dbReference type="Proteomes" id="UP000489600"/>
    </source>
</evidence>
<dbReference type="AlphaFoldDB" id="A0A565BI85"/>
<organism evidence="1 2">
    <name type="scientific">Arabis nemorensis</name>
    <dbReference type="NCBI Taxonomy" id="586526"/>
    <lineage>
        <taxon>Eukaryota</taxon>
        <taxon>Viridiplantae</taxon>
        <taxon>Streptophyta</taxon>
        <taxon>Embryophyta</taxon>
        <taxon>Tracheophyta</taxon>
        <taxon>Spermatophyta</taxon>
        <taxon>Magnoliopsida</taxon>
        <taxon>eudicotyledons</taxon>
        <taxon>Gunneridae</taxon>
        <taxon>Pentapetalae</taxon>
        <taxon>rosids</taxon>
        <taxon>malvids</taxon>
        <taxon>Brassicales</taxon>
        <taxon>Brassicaceae</taxon>
        <taxon>Arabideae</taxon>
        <taxon>Arabis</taxon>
    </lineage>
</organism>
<protein>
    <submittedName>
        <fullName evidence="1">Uncharacterized protein</fullName>
    </submittedName>
</protein>
<name>A0A565BI85_9BRAS</name>
<comment type="caution">
    <text evidence="1">The sequence shown here is derived from an EMBL/GenBank/DDBJ whole genome shotgun (WGS) entry which is preliminary data.</text>
</comment>
<dbReference type="Proteomes" id="UP000489600">
    <property type="component" value="Unassembled WGS sequence"/>
</dbReference>
<sequence length="71" mass="8112">MKDGCEEETKRNFGGEVSKRFFRSTSCDPRRGAALLQGRKTICMTKERWRRCILALMVTTPREMVLIGGDS</sequence>